<evidence type="ECO:0000313" key="2">
    <source>
        <dbReference type="Proteomes" id="UP000278475"/>
    </source>
</evidence>
<protein>
    <submittedName>
        <fullName evidence="1">Phosphoesterase</fullName>
    </submittedName>
</protein>
<dbReference type="EMBL" id="QMQV01000170">
    <property type="protein sequence ID" value="RLE46681.1"/>
    <property type="molecule type" value="Genomic_DNA"/>
</dbReference>
<dbReference type="Proteomes" id="UP000278475">
    <property type="component" value="Unassembled WGS sequence"/>
</dbReference>
<proteinExistence type="predicted"/>
<organism evidence="1 2">
    <name type="scientific">Thermoproteota archaeon</name>
    <dbReference type="NCBI Taxonomy" id="2056631"/>
    <lineage>
        <taxon>Archaea</taxon>
        <taxon>Thermoproteota</taxon>
    </lineage>
</organism>
<gene>
    <name evidence="1" type="ORF">DRJ31_09750</name>
</gene>
<dbReference type="AlphaFoldDB" id="A0A497EKD8"/>
<comment type="caution">
    <text evidence="1">The sequence shown here is derived from an EMBL/GenBank/DDBJ whole genome shotgun (WGS) entry which is preliminary data.</text>
</comment>
<name>A0A497EKD8_9CREN</name>
<sequence length="339" mass="38571">MSKKNSVARVFVAGDWDADGVIAAALILYAQERLGKYPLESKAIVTLKPLDPERFKFLAKEFKANYDAAVFLDIPYYPGMEKALSLLKKHFGVKRIVFVDHHISSINYKKSLEEHVDELYVGQEPTAMIVYRVLEDRGITIFRRLKTFVETVTYMDRGARVPGSYMKMFELVSLFSKALTVKRNEEIWIKLVRWLANPMPVPMPLDRNILEKVKEAVRKRDEELKNVATDLALTARKVGYIKFVDARNVWKKRGATALASKIAHILKSPVAVLFRTNKNYMLLIIKAPRGGAYRVAKYLLGEGYAEDIAGHPNLAMVRVSESTDINDLLKALQKASLYM</sequence>
<dbReference type="SUPFAM" id="SSF64182">
    <property type="entry name" value="DHH phosphoesterases"/>
    <property type="match status" value="1"/>
</dbReference>
<reference evidence="1 2" key="1">
    <citation type="submission" date="2018-06" db="EMBL/GenBank/DDBJ databases">
        <title>Extensive metabolic versatility and redundancy in microbially diverse, dynamic hydrothermal sediments.</title>
        <authorList>
            <person name="Dombrowski N."/>
            <person name="Teske A."/>
            <person name="Baker B.J."/>
        </authorList>
    </citation>
    <scope>NUCLEOTIDE SEQUENCE [LARGE SCALE GENOMIC DNA]</scope>
    <source>
        <strain evidence="1">B66_G16</strain>
    </source>
</reference>
<evidence type="ECO:0000313" key="1">
    <source>
        <dbReference type="EMBL" id="RLE46681.1"/>
    </source>
</evidence>
<dbReference type="InterPro" id="IPR038763">
    <property type="entry name" value="DHH_sf"/>
</dbReference>
<accession>A0A497EKD8</accession>